<keyword evidence="1" id="KW-0812">Transmembrane</keyword>
<feature type="transmembrane region" description="Helical" evidence="1">
    <location>
        <begin position="168"/>
        <end position="191"/>
    </location>
</feature>
<dbReference type="EMBL" id="JBGEWD010000001">
    <property type="protein sequence ID" value="MEY7998951.1"/>
    <property type="molecule type" value="Genomic_DNA"/>
</dbReference>
<dbReference type="InterPro" id="IPR027783">
    <property type="entry name" value="Bacterial_PH-related"/>
</dbReference>
<feature type="transmembrane region" description="Helical" evidence="1">
    <location>
        <begin position="254"/>
        <end position="274"/>
    </location>
</feature>
<name>A0ABV4BMV6_9CLOT</name>
<organism evidence="3 4">
    <name type="scientific">Clostridium moutaii</name>
    <dbReference type="NCBI Taxonomy" id="3240932"/>
    <lineage>
        <taxon>Bacteria</taxon>
        <taxon>Bacillati</taxon>
        <taxon>Bacillota</taxon>
        <taxon>Clostridia</taxon>
        <taxon>Eubacteriales</taxon>
        <taxon>Clostridiaceae</taxon>
        <taxon>Clostridium</taxon>
    </lineage>
</organism>
<feature type="domain" description="Bacterial Pleckstrin homology" evidence="2">
    <location>
        <begin position="46"/>
        <end position="145"/>
    </location>
</feature>
<dbReference type="Pfam" id="PF10882">
    <property type="entry name" value="bPH_5"/>
    <property type="match status" value="1"/>
</dbReference>
<evidence type="ECO:0000256" key="1">
    <source>
        <dbReference type="SAM" id="Phobius"/>
    </source>
</evidence>
<feature type="transmembrane region" description="Helical" evidence="1">
    <location>
        <begin position="223"/>
        <end position="242"/>
    </location>
</feature>
<proteinExistence type="predicted"/>
<dbReference type="Proteomes" id="UP001564657">
    <property type="component" value="Unassembled WGS sequence"/>
</dbReference>
<keyword evidence="1" id="KW-0472">Membrane</keyword>
<sequence length="277" mass="32082">MALYDTLLIILINFANSYEIYNLLKLALISLNTYQLYYIIICGTLKYSIDEDNLYITSALGLKNEKIPFHQIQMYQKSQGHVKGVKLAGYGKSKFAIGRSFIDKIGNTYMFVTSNKNVIYLKTDTISYGLSPENFQEFEGELKKRKINCFKWENKLNKNIPINREPKFFVPFIVTTIIVILLTLNPIAIYLSGKLPDKMPISFNTGFIAVKFGTGRQFAFKQMVYGLLNMGVLFCMYYAGYIYSKYDKKSSYKFIYISLIVAAFYLIMQVKILYTFR</sequence>
<evidence type="ECO:0000313" key="3">
    <source>
        <dbReference type="EMBL" id="MEY7998951.1"/>
    </source>
</evidence>
<gene>
    <name evidence="3" type="ORF">AB8U03_01850</name>
</gene>
<accession>A0ABV4BMV6</accession>
<evidence type="ECO:0000259" key="2">
    <source>
        <dbReference type="Pfam" id="PF10882"/>
    </source>
</evidence>
<reference evidence="3 4" key="1">
    <citation type="submission" date="2024-08" db="EMBL/GenBank/DDBJ databases">
        <title>Clostridium lapicellarii sp. nov., and Clostridium renhuaiense sp. nov., two species isolated from the mud in a fermentation cellar used for producing sauce-flavour Chinese liquors.</title>
        <authorList>
            <person name="Yang F."/>
            <person name="Wang H."/>
            <person name="Chen L.Q."/>
            <person name="Zhou N."/>
            <person name="Lu J.J."/>
            <person name="Pu X.X."/>
            <person name="Wan B."/>
            <person name="Wang L."/>
            <person name="Liu S.J."/>
        </authorList>
    </citation>
    <scope>NUCLEOTIDE SEQUENCE [LARGE SCALE GENOMIC DNA]</scope>
    <source>
        <strain evidence="3 4">MT-5</strain>
    </source>
</reference>
<comment type="caution">
    <text evidence="3">The sequence shown here is derived from an EMBL/GenBank/DDBJ whole genome shotgun (WGS) entry which is preliminary data.</text>
</comment>
<keyword evidence="1" id="KW-1133">Transmembrane helix</keyword>
<protein>
    <submittedName>
        <fullName evidence="3">PH domain-containing protein</fullName>
    </submittedName>
</protein>
<evidence type="ECO:0000313" key="4">
    <source>
        <dbReference type="Proteomes" id="UP001564657"/>
    </source>
</evidence>
<feature type="transmembrane region" description="Helical" evidence="1">
    <location>
        <begin position="20"/>
        <end position="40"/>
    </location>
</feature>
<keyword evidence="4" id="KW-1185">Reference proteome</keyword>